<feature type="region of interest" description="Disordered" evidence="3">
    <location>
        <begin position="476"/>
        <end position="495"/>
    </location>
</feature>
<feature type="compositionally biased region" description="Basic and acidic residues" evidence="3">
    <location>
        <begin position="186"/>
        <end position="199"/>
    </location>
</feature>
<dbReference type="Proteomes" id="UP000289886">
    <property type="component" value="Unassembled WGS sequence"/>
</dbReference>
<feature type="region of interest" description="Disordered" evidence="3">
    <location>
        <begin position="386"/>
        <end position="428"/>
    </location>
</feature>
<feature type="compositionally biased region" description="Basic and acidic residues" evidence="3">
    <location>
        <begin position="98"/>
        <end position="124"/>
    </location>
</feature>
<feature type="domain" description="Death" evidence="4">
    <location>
        <begin position="635"/>
        <end position="719"/>
    </location>
</feature>
<proteinExistence type="predicted"/>
<reference evidence="5 6" key="1">
    <citation type="submission" date="2019-01" db="EMBL/GenBank/DDBJ databases">
        <title>Draft Genome and Complete Hox-Cluster Characterization of the Sterlet Sturgeon (Acipenser ruthenus).</title>
        <authorList>
            <person name="Wei Q."/>
        </authorList>
    </citation>
    <scope>NUCLEOTIDE SEQUENCE [LARGE SCALE GENOMIC DNA]</scope>
    <source>
        <strain evidence="5">WHYD16114868_AA</strain>
        <tissue evidence="5">Blood</tissue>
    </source>
</reference>
<dbReference type="InterPro" id="IPR011029">
    <property type="entry name" value="DEATH-like_dom_sf"/>
</dbReference>
<evidence type="ECO:0000313" key="5">
    <source>
        <dbReference type="EMBL" id="RXM28661.1"/>
    </source>
</evidence>
<dbReference type="Gene3D" id="1.10.533.10">
    <property type="entry name" value="Death Domain, Fas"/>
    <property type="match status" value="1"/>
</dbReference>
<sequence length="1162" mass="129234">MLKSSDRSFSQSKLEVIEEEGKVANEDDKKGTKSIFSDKKSEDATYANGQDFTLEGRPPERHGFADTYFSYKLEEEFATPFKTVATKSLDFDPWSSKGGEDEVFDTRIKDDDSKPFGLAVEDKSQATTPDSTPARTPTDESTPTSEPNPFPFHEGKMFEMTRSGAIDMSKRDFVEERLQFFQIGEHTSEGKSKGDKGDGVKTTGVATTQPQSWETTKEIKVDAPIKIITTEVVLIQTSTECLDTSSGSHIVENSSCTVTTCNVDPKLRTPIKMGITASMTIKKDAGSSDDCNAEAVTPDYHILDNTDLETHTYTKTDYSEEIKQQPERKEFPKDNCNNNNNLDSFHFFANFNQFDSVVFNLQSTPEPSVLNVNLGESLLGRESGKIKESNVQCEHREQHKPVETEVKHPKSRLPVKASRSQNAQKTVKHRLKQPAKTDARKRVDKSTCLEPRSRIPIKDITRSNMSTPITVQILSRPAKTEKEKARQLPSKLPVKDRTSCSASTVIETSRDQLSEVCMRSIEYFKEISGKTLKLVDRLSDEEKKMQSEMSDDEDSTSRSTALSEAAQICQPSIPSRSARDLKTETAPIKSKVQKADSERRRSRRTGGNEGSQVSGPHVAHIVEIKPSPESPCERTDLRMAIVADHLGLSWTELAREMDFSVDEINHIRVENPNSLIAQSFMLLKKWVSRDGKNATTDALTAVLTKINRMDIVTLLEGPIFDYGNISGTRSFADDSAVFLDQADGYCDIQRELQTPTELNYVPPTPLWQGDFCSDMSSIDSTFRTPSRPSNLSLSLESQSCSTAGKPPVVAAEDTSLGDQRFDDSEMPCQERDKSVTDQDDHEEDDEEDKRVTKMHSTFLERLQQEDDEPQSVASDVARPIQVYVEEEGSGSGSEEGEEEEMTETKIKSLLQDRRQEEDEEGEEMTEEKVQSILKPVQKTQKEMSSIPGWNSKSSSVNVEPPTPGRSLSSDLLDRQKNSEEQSSDSMTSSSNGHTGKLKQNSERADLSSPLSVTTPVVQEPANGVKGQTQREAQKQKVPKGSVRIEEHTGLDYPRSQEETTKPIVEEPVTPSSVSGKQMSWDSPEDGKPGSSIKEEDTLLSKHKVQAHRDSESSSDEERTVTTRVIRRRVILKVSSGSSERGAPGLGVDSFAFCCAVVFIALK</sequence>
<feature type="region of interest" description="Disordered" evidence="3">
    <location>
        <begin position="1"/>
        <end position="42"/>
    </location>
</feature>
<feature type="compositionally biased region" description="Basic and acidic residues" evidence="3">
    <location>
        <begin position="15"/>
        <end position="42"/>
    </location>
</feature>
<protein>
    <submittedName>
        <fullName evidence="5">Ankyrin-3</fullName>
    </submittedName>
</protein>
<dbReference type="InterPro" id="IPR051165">
    <property type="entry name" value="Multifunctional_ANK_Repeat"/>
</dbReference>
<evidence type="ECO:0000256" key="1">
    <source>
        <dbReference type="ARBA" id="ARBA00022737"/>
    </source>
</evidence>
<feature type="compositionally biased region" description="Basic and acidic residues" evidence="3">
    <location>
        <begin position="1084"/>
        <end position="1099"/>
    </location>
</feature>
<accession>A0A444U0G7</accession>
<feature type="region of interest" description="Disordered" evidence="3">
    <location>
        <begin position="89"/>
        <end position="156"/>
    </location>
</feature>
<feature type="compositionally biased region" description="Polar residues" evidence="3">
    <location>
        <begin position="1069"/>
        <end position="1080"/>
    </location>
</feature>
<dbReference type="InterPro" id="IPR000488">
    <property type="entry name" value="Death_dom"/>
</dbReference>
<feature type="compositionally biased region" description="Basic and acidic residues" evidence="3">
    <location>
        <begin position="902"/>
        <end position="916"/>
    </location>
</feature>
<evidence type="ECO:0000256" key="3">
    <source>
        <dbReference type="SAM" id="MobiDB-lite"/>
    </source>
</evidence>
<evidence type="ECO:0000259" key="4">
    <source>
        <dbReference type="PROSITE" id="PS50017"/>
    </source>
</evidence>
<organism evidence="5 6">
    <name type="scientific">Acipenser ruthenus</name>
    <name type="common">Sterlet sturgeon</name>
    <dbReference type="NCBI Taxonomy" id="7906"/>
    <lineage>
        <taxon>Eukaryota</taxon>
        <taxon>Metazoa</taxon>
        <taxon>Chordata</taxon>
        <taxon>Craniata</taxon>
        <taxon>Vertebrata</taxon>
        <taxon>Euteleostomi</taxon>
        <taxon>Actinopterygii</taxon>
        <taxon>Chondrostei</taxon>
        <taxon>Acipenseriformes</taxon>
        <taxon>Acipenseridae</taxon>
        <taxon>Acipenser</taxon>
    </lineage>
</organism>
<dbReference type="SMART" id="SM00005">
    <property type="entry name" value="DEATH"/>
    <property type="match status" value="1"/>
</dbReference>
<gene>
    <name evidence="5" type="ORF">EOD39_9534</name>
</gene>
<feature type="compositionally biased region" description="Basic and acidic residues" evidence="3">
    <location>
        <begin position="386"/>
        <end position="408"/>
    </location>
</feature>
<dbReference type="FunFam" id="1.10.533.10:FF:000002">
    <property type="entry name" value="Ankyrin-3 isoform 2"/>
    <property type="match status" value="1"/>
</dbReference>
<dbReference type="PANTHER" id="PTHR24123:SF141">
    <property type="entry name" value="ANKYRIN 2, ISOFORM U"/>
    <property type="match status" value="1"/>
</dbReference>
<keyword evidence="2" id="KW-0040">ANK repeat</keyword>
<dbReference type="PROSITE" id="PS50017">
    <property type="entry name" value="DEATH_DOMAIN"/>
    <property type="match status" value="1"/>
</dbReference>
<feature type="compositionally biased region" description="Basic and acidic residues" evidence="3">
    <location>
        <begin position="1042"/>
        <end position="1064"/>
    </location>
</feature>
<feature type="region of interest" description="Disordered" evidence="3">
    <location>
        <begin position="185"/>
        <end position="209"/>
    </location>
</feature>
<evidence type="ECO:0000256" key="2">
    <source>
        <dbReference type="ARBA" id="ARBA00023043"/>
    </source>
</evidence>
<comment type="caution">
    <text evidence="5">The sequence shown here is derived from an EMBL/GenBank/DDBJ whole genome shotgun (WGS) entry which is preliminary data.</text>
</comment>
<dbReference type="PANTHER" id="PTHR24123">
    <property type="entry name" value="ANKYRIN REPEAT-CONTAINING"/>
    <property type="match status" value="1"/>
</dbReference>
<name>A0A444U0G7_ACIRT</name>
<dbReference type="GO" id="GO:0007165">
    <property type="term" value="P:signal transduction"/>
    <property type="evidence" value="ECO:0007669"/>
    <property type="project" value="InterPro"/>
</dbReference>
<dbReference type="Pfam" id="PF00531">
    <property type="entry name" value="Death"/>
    <property type="match status" value="1"/>
</dbReference>
<dbReference type="AlphaFoldDB" id="A0A444U0G7"/>
<feature type="compositionally biased region" description="Basic and acidic residues" evidence="3">
    <location>
        <begin position="819"/>
        <end position="838"/>
    </location>
</feature>
<dbReference type="SUPFAM" id="SSF47986">
    <property type="entry name" value="DEATH domain"/>
    <property type="match status" value="1"/>
</dbReference>
<feature type="compositionally biased region" description="Polar residues" evidence="3">
    <location>
        <begin position="125"/>
        <end position="135"/>
    </location>
</feature>
<feature type="region of interest" description="Disordered" evidence="3">
    <location>
        <begin position="817"/>
        <end position="1120"/>
    </location>
</feature>
<dbReference type="EMBL" id="SCEB01215599">
    <property type="protein sequence ID" value="RXM28661.1"/>
    <property type="molecule type" value="Genomic_DNA"/>
</dbReference>
<feature type="compositionally biased region" description="Basic and acidic residues" evidence="3">
    <location>
        <begin position="1106"/>
        <end position="1120"/>
    </location>
</feature>
<keyword evidence="1" id="KW-0677">Repeat</keyword>
<feature type="compositionally biased region" description="Acidic residues" evidence="3">
    <location>
        <begin position="884"/>
        <end position="901"/>
    </location>
</feature>
<feature type="compositionally biased region" description="Polar residues" evidence="3">
    <location>
        <begin position="947"/>
        <end position="957"/>
    </location>
</feature>
<evidence type="ECO:0000313" key="6">
    <source>
        <dbReference type="Proteomes" id="UP000289886"/>
    </source>
</evidence>
<feature type="region of interest" description="Disordered" evidence="3">
    <location>
        <begin position="543"/>
        <end position="615"/>
    </location>
</feature>
<keyword evidence="6" id="KW-1185">Reference proteome</keyword>